<protein>
    <submittedName>
        <fullName evidence="2">Uncharacterized protein</fullName>
    </submittedName>
</protein>
<sequence length="292" mass="32091">MPLPGYVDSGEDLLKQLGEQRVLQLAPLLRLPRGSPTDIPSADWLAQQKKKTSQANYSGLRSRSCARWLAKHIPPRPSNPPGPSLCPSHRRLDYALVVWCYARLRQECAACVNCVRAFVKQHHPRACPGVVARHVQRMSCISTLYMAPREFDDVFGPASCAEGERFRRVASGCPACVLAAVGGRGELLVALRANLVASVRPSIHDATSQDTYNTVAHPSSSNYSDNKYDSLNSGDCLDSTGKYIPARAQWLEDSRPFLEAMTRCNPITDESDLAGGLDDTRRSHGKRYGGEL</sequence>
<reference evidence="2" key="1">
    <citation type="journal article" date="2023" name="Mol. Phylogenet. Evol.">
        <title>Genome-scale phylogeny and comparative genomics of the fungal order Sordariales.</title>
        <authorList>
            <person name="Hensen N."/>
            <person name="Bonometti L."/>
            <person name="Westerberg I."/>
            <person name="Brannstrom I.O."/>
            <person name="Guillou S."/>
            <person name="Cros-Aarteil S."/>
            <person name="Calhoun S."/>
            <person name="Haridas S."/>
            <person name="Kuo A."/>
            <person name="Mondo S."/>
            <person name="Pangilinan J."/>
            <person name="Riley R."/>
            <person name="LaButti K."/>
            <person name="Andreopoulos B."/>
            <person name="Lipzen A."/>
            <person name="Chen C."/>
            <person name="Yan M."/>
            <person name="Daum C."/>
            <person name="Ng V."/>
            <person name="Clum A."/>
            <person name="Steindorff A."/>
            <person name="Ohm R.A."/>
            <person name="Martin F."/>
            <person name="Silar P."/>
            <person name="Natvig D.O."/>
            <person name="Lalanne C."/>
            <person name="Gautier V."/>
            <person name="Ament-Velasquez S.L."/>
            <person name="Kruys A."/>
            <person name="Hutchinson M.I."/>
            <person name="Powell A.J."/>
            <person name="Barry K."/>
            <person name="Miller A.N."/>
            <person name="Grigoriev I.V."/>
            <person name="Debuchy R."/>
            <person name="Gladieux P."/>
            <person name="Hiltunen Thoren M."/>
            <person name="Johannesson H."/>
        </authorList>
    </citation>
    <scope>NUCLEOTIDE SEQUENCE</scope>
    <source>
        <strain evidence="2">CBS 314.62</strain>
    </source>
</reference>
<comment type="caution">
    <text evidence="2">The sequence shown here is derived from an EMBL/GenBank/DDBJ whole genome shotgun (WGS) entry which is preliminary data.</text>
</comment>
<name>A0AAE0X213_9PEZI</name>
<dbReference type="AlphaFoldDB" id="A0AAE0X213"/>
<proteinExistence type="predicted"/>
<feature type="region of interest" description="Disordered" evidence="1">
    <location>
        <begin position="269"/>
        <end position="292"/>
    </location>
</feature>
<evidence type="ECO:0000313" key="2">
    <source>
        <dbReference type="EMBL" id="KAK3682748.1"/>
    </source>
</evidence>
<feature type="compositionally biased region" description="Basic and acidic residues" evidence="1">
    <location>
        <begin position="278"/>
        <end position="292"/>
    </location>
</feature>
<keyword evidence="3" id="KW-1185">Reference proteome</keyword>
<reference evidence="2" key="2">
    <citation type="submission" date="2023-06" db="EMBL/GenBank/DDBJ databases">
        <authorList>
            <consortium name="Lawrence Berkeley National Laboratory"/>
            <person name="Haridas S."/>
            <person name="Hensen N."/>
            <person name="Bonometti L."/>
            <person name="Westerberg I."/>
            <person name="Brannstrom I.O."/>
            <person name="Guillou S."/>
            <person name="Cros-Aarteil S."/>
            <person name="Calhoun S."/>
            <person name="Kuo A."/>
            <person name="Mondo S."/>
            <person name="Pangilinan J."/>
            <person name="Riley R."/>
            <person name="Labutti K."/>
            <person name="Andreopoulos B."/>
            <person name="Lipzen A."/>
            <person name="Chen C."/>
            <person name="Yanf M."/>
            <person name="Daum C."/>
            <person name="Ng V."/>
            <person name="Clum A."/>
            <person name="Steindorff A."/>
            <person name="Ohm R."/>
            <person name="Martin F."/>
            <person name="Silar P."/>
            <person name="Natvig D."/>
            <person name="Lalanne C."/>
            <person name="Gautier V."/>
            <person name="Ament-Velasquez S.L."/>
            <person name="Kruys A."/>
            <person name="Hutchinson M.I."/>
            <person name="Powell A.J."/>
            <person name="Barry K."/>
            <person name="Miller A.N."/>
            <person name="Grigoriev I.V."/>
            <person name="Debuchy R."/>
            <person name="Gladieux P."/>
            <person name="Thoren M.H."/>
            <person name="Johannesson H."/>
        </authorList>
    </citation>
    <scope>NUCLEOTIDE SEQUENCE</scope>
    <source>
        <strain evidence="2">CBS 314.62</strain>
    </source>
</reference>
<evidence type="ECO:0000313" key="3">
    <source>
        <dbReference type="Proteomes" id="UP001270362"/>
    </source>
</evidence>
<evidence type="ECO:0000256" key="1">
    <source>
        <dbReference type="SAM" id="MobiDB-lite"/>
    </source>
</evidence>
<accession>A0AAE0X213</accession>
<organism evidence="2 3">
    <name type="scientific">Podospora appendiculata</name>
    <dbReference type="NCBI Taxonomy" id="314037"/>
    <lineage>
        <taxon>Eukaryota</taxon>
        <taxon>Fungi</taxon>
        <taxon>Dikarya</taxon>
        <taxon>Ascomycota</taxon>
        <taxon>Pezizomycotina</taxon>
        <taxon>Sordariomycetes</taxon>
        <taxon>Sordariomycetidae</taxon>
        <taxon>Sordariales</taxon>
        <taxon>Podosporaceae</taxon>
        <taxon>Podospora</taxon>
    </lineage>
</organism>
<dbReference type="EMBL" id="JAULSO010000005">
    <property type="protein sequence ID" value="KAK3682748.1"/>
    <property type="molecule type" value="Genomic_DNA"/>
</dbReference>
<dbReference type="Proteomes" id="UP001270362">
    <property type="component" value="Unassembled WGS sequence"/>
</dbReference>
<gene>
    <name evidence="2" type="ORF">B0T22DRAFT_484772</name>
</gene>